<evidence type="ECO:0000313" key="3">
    <source>
        <dbReference type="Proteomes" id="UP001595075"/>
    </source>
</evidence>
<evidence type="ECO:0000313" key="2">
    <source>
        <dbReference type="EMBL" id="KAL2069930.1"/>
    </source>
</evidence>
<accession>A0ABR4CIY4</accession>
<organism evidence="2 3">
    <name type="scientific">Oculimacula yallundae</name>
    <dbReference type="NCBI Taxonomy" id="86028"/>
    <lineage>
        <taxon>Eukaryota</taxon>
        <taxon>Fungi</taxon>
        <taxon>Dikarya</taxon>
        <taxon>Ascomycota</taxon>
        <taxon>Pezizomycotina</taxon>
        <taxon>Leotiomycetes</taxon>
        <taxon>Helotiales</taxon>
        <taxon>Ploettnerulaceae</taxon>
        <taxon>Oculimacula</taxon>
    </lineage>
</organism>
<proteinExistence type="predicted"/>
<reference evidence="2 3" key="1">
    <citation type="journal article" date="2024" name="Commun. Biol.">
        <title>Comparative genomic analysis of thermophilic fungi reveals convergent evolutionary adaptations and gene losses.</title>
        <authorList>
            <person name="Steindorff A.S."/>
            <person name="Aguilar-Pontes M.V."/>
            <person name="Robinson A.J."/>
            <person name="Andreopoulos B."/>
            <person name="LaButti K."/>
            <person name="Kuo A."/>
            <person name="Mondo S."/>
            <person name="Riley R."/>
            <person name="Otillar R."/>
            <person name="Haridas S."/>
            <person name="Lipzen A."/>
            <person name="Grimwood J."/>
            <person name="Schmutz J."/>
            <person name="Clum A."/>
            <person name="Reid I.D."/>
            <person name="Moisan M.C."/>
            <person name="Butler G."/>
            <person name="Nguyen T.T.M."/>
            <person name="Dewar K."/>
            <person name="Conant G."/>
            <person name="Drula E."/>
            <person name="Henrissat B."/>
            <person name="Hansel C."/>
            <person name="Singer S."/>
            <person name="Hutchinson M.I."/>
            <person name="de Vries R.P."/>
            <person name="Natvig D.O."/>
            <person name="Powell A.J."/>
            <person name="Tsang A."/>
            <person name="Grigoriev I.V."/>
        </authorList>
    </citation>
    <scope>NUCLEOTIDE SEQUENCE [LARGE SCALE GENOMIC DNA]</scope>
    <source>
        <strain evidence="2 3">CBS 494.80</strain>
    </source>
</reference>
<keyword evidence="3" id="KW-1185">Reference proteome</keyword>
<dbReference type="EMBL" id="JAZHXI010000007">
    <property type="protein sequence ID" value="KAL2069930.1"/>
    <property type="molecule type" value="Genomic_DNA"/>
</dbReference>
<keyword evidence="1" id="KW-0812">Transmembrane</keyword>
<keyword evidence="1" id="KW-1133">Transmembrane helix</keyword>
<keyword evidence="1" id="KW-0472">Membrane</keyword>
<evidence type="ECO:0000256" key="1">
    <source>
        <dbReference type="SAM" id="Phobius"/>
    </source>
</evidence>
<comment type="caution">
    <text evidence="2">The sequence shown here is derived from an EMBL/GenBank/DDBJ whole genome shotgun (WGS) entry which is preliminary data.</text>
</comment>
<gene>
    <name evidence="2" type="ORF">VTL71DRAFT_14609</name>
</gene>
<protein>
    <submittedName>
        <fullName evidence="2">Uncharacterized protein</fullName>
    </submittedName>
</protein>
<feature type="transmembrane region" description="Helical" evidence="1">
    <location>
        <begin position="7"/>
        <end position="27"/>
    </location>
</feature>
<sequence>MGLVTEILGVIVGFAGLGVCSLLRKLIIYNWPTSKIGKFLAFSPPVTVELSGYAAELVLLRRLVMAEEGRLGVEEPGQIAIDEEELILEAERLTGTRR</sequence>
<name>A0ABR4CIY4_9HELO</name>
<dbReference type="Proteomes" id="UP001595075">
    <property type="component" value="Unassembled WGS sequence"/>
</dbReference>